<sequence>MRQVWAQGGQLFPEEASDEVWVRATAVMHRSASPFAGMAERLAQLKGDLRGGLARQSLGGCICDDKAAVAAVWRQASGQAGCQAGAAHLPLDAMRRIRHPPAAFSNRHALDFLGDFQQPAAFPAGEAVLADQLHMDAQLFRQPFLHLEHVEIGCVGGWGYQQDQLRVVGADARNVAQVMGMEGLERVIDLALVLADEL</sequence>
<evidence type="ECO:0000313" key="2">
    <source>
        <dbReference type="Proteomes" id="UP000001424"/>
    </source>
</evidence>
<evidence type="ECO:0000313" key="1">
    <source>
        <dbReference type="EMBL" id="AAQ59392.1"/>
    </source>
</evidence>
<reference evidence="1 2" key="1">
    <citation type="journal article" date="2003" name="Proc. Natl. Acad. Sci. U.S.A.">
        <title>The complete genome sequence of Chromobacterium violaceum reveals remarkable and exploitable bacterial adaptability.</title>
        <authorList>
            <person name="Vasconcelos A.T.R."/>
            <person name="de Almeida D.F."/>
            <person name="Almeida F.C."/>
            <person name="de Almeida L.G.P."/>
            <person name="de Almeida R."/>
            <person name="Goncalves J.A.A."/>
            <person name="Andrade E.M."/>
            <person name="Antonio R.V."/>
            <person name="Araripe J."/>
            <person name="de Araujo M.F.F."/>
            <person name="Filho S.A."/>
            <person name="Azevedo V."/>
            <person name="Batista A.J."/>
            <person name="Bataus L.A.M."/>
            <person name="Batista J.S."/>
            <person name="Belo A."/>
            <person name="vander Berg C."/>
            <person name="Blamey J."/>
            <person name="Bogo M."/>
            <person name="Bonato S."/>
            <person name="Bordignon J."/>
            <person name="Brito C.A."/>
            <person name="Brocchi M."/>
            <person name="Burity H.A."/>
            <person name="Camargo A.A."/>
            <person name="Cardoso D.D.P."/>
            <person name="Carneiro N.P."/>
            <person name="Carraro D.M."/>
            <person name="Carvalho C.M.B."/>
            <person name="Cascardo J.C.M."/>
            <person name="Cavada B.S."/>
            <person name="Chueire L.M.O."/>
            <person name="Pasa T.B.C."/>
            <person name="Duran N."/>
            <person name="Fagundes N."/>
            <person name="Falcao C.L."/>
            <person name="Fantinatti F."/>
            <person name="Farias I.P."/>
            <person name="Felipe M.S.S."/>
            <person name="Ferrari L.P."/>
            <person name="Ferro J.A."/>
            <person name="Ferro M.I.T."/>
            <person name="Franco G.R."/>
            <person name="Freitas N.S.A."/>
            <person name="Furlan L.R."/>
            <person name="Gazzinelli R.T."/>
            <person name="Gomes E.A."/>
            <person name="Goncalves P.R."/>
            <person name="Grangeiro T.B."/>
            <person name="Grattapaglia D."/>
            <person name="Grisard E.C."/>
            <person name="Guimaraes C.T."/>
            <person name="Hanna E.S."/>
            <person name="Hungria M."/>
            <person name="Jardim S.N."/>
            <person name="Laurino J."/>
            <person name="Leoi L.C.T."/>
            <person name="Fassarella L."/>
            <person name="Lima A."/>
            <person name="Loureiro M.F."/>
            <person name="Lyra M.C.P."/>
            <person name="Macedo M."/>
            <person name="Madeira H.M.F."/>
            <person name="Manfio G.P."/>
            <person name="Maranhao A.Q."/>
            <person name="Martins W.S."/>
            <person name="di Mauro S.M.Z."/>
            <person name="de Medeiros S.R.B."/>
            <person name="Meissner R.D.V."/>
            <person name="Menck C.F.M."/>
            <person name="Moreira M.A.M."/>
            <person name="Nascimento F.F."/>
            <person name="Nicolas M.F."/>
            <person name="Oliveira J.G."/>
            <person name="Oliveira S.C."/>
            <person name="Paixao R.F.C."/>
            <person name="Parente J.A."/>
            <person name="Pedrosa F.O."/>
            <person name="Pena S.J.D."/>
            <person name="Perreira J.O."/>
            <person name="Perreira M."/>
            <person name="Pinto L.S.R.C."/>
            <person name="Pinto L.S."/>
            <person name="Porto J.I.R."/>
            <person name="Potrich D.P."/>
            <person name="Neto C.E.R."/>
            <person name="Reis A.M.M."/>
            <person name="Rigo L.U."/>
            <person name="Rondinelli E."/>
            <person name="dos Santos E.B.P."/>
            <person name="Santos F.R."/>
            <person name="Schneider M.P.C."/>
            <person name="Seuanez H.N."/>
            <person name="Silva A.M.R."/>
            <person name="da Silva A.L.C."/>
            <person name="Silva D.W."/>
            <person name="Silva R."/>
            <person name="Simoes I.C."/>
            <person name="Simon D."/>
            <person name="Soares C.M.A."/>
            <person name="Soares R.B.A."/>
            <person name="Souza E.M."/>
            <person name="Souza K.R.L."/>
            <person name="Souza R.C."/>
            <person name="Steffens M.B.R."/>
            <person name="Steindel M."/>
            <person name="Teixeira S.R."/>
            <person name="Urmenyi T."/>
            <person name="Vettore A."/>
            <person name="Wassem R."/>
            <person name="Zaha A."/>
            <person name="Simpson A.J.G."/>
        </authorList>
    </citation>
    <scope>NUCLEOTIDE SEQUENCE [LARGE SCALE GENOMIC DNA]</scope>
    <source>
        <strain evidence="2">ATCC 12472 / DSM 30191 / JCM 1249 / NBRC 12614 / NCIMB 9131 / NCTC 9757</strain>
    </source>
</reference>
<dbReference type="KEGG" id="cvi:CV_1717"/>
<dbReference type="HOGENOM" id="CLU_1376053_0_0_4"/>
<name>Q7NXB0_CHRVO</name>
<dbReference type="EMBL" id="AE016825">
    <property type="protein sequence ID" value="AAQ59392.1"/>
    <property type="molecule type" value="Genomic_DNA"/>
</dbReference>
<organism evidence="1 2">
    <name type="scientific">Chromobacterium violaceum (strain ATCC 12472 / DSM 30191 / JCM 1249 / CCUG 213 / NBRC 12614 / NCIMB 9131 / NCTC 9757 / MK)</name>
    <dbReference type="NCBI Taxonomy" id="243365"/>
    <lineage>
        <taxon>Bacteria</taxon>
        <taxon>Pseudomonadati</taxon>
        <taxon>Pseudomonadota</taxon>
        <taxon>Betaproteobacteria</taxon>
        <taxon>Neisseriales</taxon>
        <taxon>Chromobacteriaceae</taxon>
        <taxon>Chromobacterium</taxon>
    </lineage>
</organism>
<accession>Q7NXB0</accession>
<protein>
    <submittedName>
        <fullName evidence="1">Uncharacterized protein</fullName>
    </submittedName>
</protein>
<dbReference type="Proteomes" id="UP000001424">
    <property type="component" value="Chromosome"/>
</dbReference>
<proteinExistence type="predicted"/>
<gene>
    <name evidence="1" type="ordered locus">CV_1717</name>
</gene>
<keyword evidence="2" id="KW-1185">Reference proteome</keyword>
<dbReference type="AlphaFoldDB" id="Q7NXB0"/>